<accession>A0A7S9L0U8</accession>
<organism evidence="1 2">
    <name type="scientific">Pedobacter endophyticus</name>
    <dbReference type="NCBI Taxonomy" id="2789740"/>
    <lineage>
        <taxon>Bacteria</taxon>
        <taxon>Pseudomonadati</taxon>
        <taxon>Bacteroidota</taxon>
        <taxon>Sphingobacteriia</taxon>
        <taxon>Sphingobacteriales</taxon>
        <taxon>Sphingobacteriaceae</taxon>
        <taxon>Pedobacter</taxon>
    </lineage>
</organism>
<gene>
    <name evidence="1" type="ORF">IZT61_02050</name>
</gene>
<keyword evidence="2" id="KW-1185">Reference proteome</keyword>
<reference evidence="1 2" key="1">
    <citation type="submission" date="2020-11" db="EMBL/GenBank/DDBJ databases">
        <title>Pedobacter endophytica, an endophytic bacteria isolated form Carex pumila.</title>
        <authorList>
            <person name="Peng Y."/>
            <person name="Jiang L."/>
            <person name="Lee J."/>
        </authorList>
    </citation>
    <scope>NUCLEOTIDE SEQUENCE [LARGE SCALE GENOMIC DNA]</scope>
    <source>
        <strain evidence="1 2">JBR3-12</strain>
    </source>
</reference>
<dbReference type="KEGG" id="pex:IZT61_02050"/>
<dbReference type="EMBL" id="CP064939">
    <property type="protein sequence ID" value="QPH40091.1"/>
    <property type="molecule type" value="Genomic_DNA"/>
</dbReference>
<evidence type="ECO:0000313" key="1">
    <source>
        <dbReference type="EMBL" id="QPH40091.1"/>
    </source>
</evidence>
<dbReference type="AlphaFoldDB" id="A0A7S9L0U8"/>
<dbReference type="RefSeq" id="WP_196099547.1">
    <property type="nucleotide sequence ID" value="NZ_CP064939.1"/>
</dbReference>
<sequence length="295" mass="34246">MDLSKTLFYERKNKLRETRAMANRFLEENISIKSKLTAKWEQERVESNIAHLKEIIAGLNKELSEKAIKDHVQETLIELVSHKKAKKKSMGANLLKNFTENMLPYEIAKYSLNYSIDNDFYWTKDGTIGDHYEVAVGIRDPETFGVYCSEKIANIREFVLPYLKDYLDYDGDLLESIVTNFDQQQPANSNILLMVVIEGMVRAMCAKLYLRQNPSATQQQATKFIKKFQSMESLIIKPDWKNDIPYDFFAAINLAKHIDDPQLEQAKEKFRAAEKFRKEISAARPASLRFLQIQL</sequence>
<evidence type="ECO:0000313" key="2">
    <source>
        <dbReference type="Proteomes" id="UP000594759"/>
    </source>
</evidence>
<name>A0A7S9L0U8_9SPHI</name>
<protein>
    <submittedName>
        <fullName evidence="1">Uncharacterized protein</fullName>
    </submittedName>
</protein>
<dbReference type="Proteomes" id="UP000594759">
    <property type="component" value="Chromosome"/>
</dbReference>
<proteinExistence type="predicted"/>